<dbReference type="eggNOG" id="ENOG502S15T">
    <property type="taxonomic scope" value="Eukaryota"/>
</dbReference>
<name>A0A010R403_9PEZI</name>
<gene>
    <name evidence="2" type="ORF">CFIO01_07932</name>
</gene>
<dbReference type="Proteomes" id="UP000020467">
    <property type="component" value="Unassembled WGS sequence"/>
</dbReference>
<evidence type="ECO:0000259" key="1">
    <source>
        <dbReference type="Pfam" id="PF12697"/>
    </source>
</evidence>
<dbReference type="Gene3D" id="3.40.50.1820">
    <property type="entry name" value="alpha/beta hydrolase"/>
    <property type="match status" value="1"/>
</dbReference>
<comment type="caution">
    <text evidence="2">The sequence shown here is derived from an EMBL/GenBank/DDBJ whole genome shotgun (WGS) entry which is preliminary data.</text>
</comment>
<protein>
    <recommendedName>
        <fullName evidence="1">AB hydrolase-1 domain-containing protein</fullName>
    </recommendedName>
</protein>
<dbReference type="Pfam" id="PF12697">
    <property type="entry name" value="Abhydrolase_6"/>
    <property type="match status" value="1"/>
</dbReference>
<dbReference type="SUPFAM" id="SSF53474">
    <property type="entry name" value="alpha/beta-Hydrolases"/>
    <property type="match status" value="1"/>
</dbReference>
<dbReference type="KEGG" id="cfj:CFIO01_07932"/>
<dbReference type="InterPro" id="IPR000073">
    <property type="entry name" value="AB_hydrolase_1"/>
</dbReference>
<dbReference type="InterPro" id="IPR029058">
    <property type="entry name" value="AB_hydrolase_fold"/>
</dbReference>
<evidence type="ECO:0000313" key="2">
    <source>
        <dbReference type="EMBL" id="EXF83455.1"/>
    </source>
</evidence>
<organism evidence="2 3">
    <name type="scientific">Colletotrichum fioriniae PJ7</name>
    <dbReference type="NCBI Taxonomy" id="1445577"/>
    <lineage>
        <taxon>Eukaryota</taxon>
        <taxon>Fungi</taxon>
        <taxon>Dikarya</taxon>
        <taxon>Ascomycota</taxon>
        <taxon>Pezizomycotina</taxon>
        <taxon>Sordariomycetes</taxon>
        <taxon>Hypocreomycetidae</taxon>
        <taxon>Glomerellales</taxon>
        <taxon>Glomerellaceae</taxon>
        <taxon>Colletotrichum</taxon>
        <taxon>Colletotrichum acutatum species complex</taxon>
    </lineage>
</organism>
<keyword evidence="3" id="KW-1185">Reference proteome</keyword>
<feature type="domain" description="AB hydrolase-1" evidence="1">
    <location>
        <begin position="9"/>
        <end position="240"/>
    </location>
</feature>
<dbReference type="EMBL" id="JARH01000236">
    <property type="protein sequence ID" value="EXF83455.1"/>
    <property type="molecule type" value="Genomic_DNA"/>
</dbReference>
<dbReference type="OrthoDB" id="408373at2759"/>
<dbReference type="PANTHER" id="PTHR37017">
    <property type="entry name" value="AB HYDROLASE-1 DOMAIN-CONTAINING PROTEIN-RELATED"/>
    <property type="match status" value="1"/>
</dbReference>
<accession>A0A010R403</accession>
<sequence length="249" mass="27320">MTATKPTFIFVPGAWHCATKFEPVTSKLEALGYPTKSVQLPCYGAEPPLSDFQPDVAAIRQEIEKSVDAGEDVVLFMHSYGGIVGCEACRGLGKAAREKEGKTGGVVRLVFCAAFMVPEGVSLFDMLQGNPLPWFIVSDDKTRVDPARPEEIFYNDMDEAAIKEAIAGLKHHSYQTFYSKLTYPAYKDIPVTYIKCELDNAIPHQGQQQMIDTAGVDVTVETMQASHSPFLSKPDEVIAACRRSAGETF</sequence>
<reference evidence="2 3" key="1">
    <citation type="submission" date="2014-02" db="EMBL/GenBank/DDBJ databases">
        <title>The genome sequence of Colletotrichum fioriniae PJ7.</title>
        <authorList>
            <person name="Baroncelli R."/>
            <person name="Thon M.R."/>
        </authorList>
    </citation>
    <scope>NUCLEOTIDE SEQUENCE [LARGE SCALE GENOMIC DNA]</scope>
    <source>
        <strain evidence="2 3">PJ7</strain>
    </source>
</reference>
<evidence type="ECO:0000313" key="3">
    <source>
        <dbReference type="Proteomes" id="UP000020467"/>
    </source>
</evidence>
<dbReference type="PANTHER" id="PTHR37017:SF11">
    <property type="entry name" value="ESTERASE_LIPASE_THIOESTERASE DOMAIN-CONTAINING PROTEIN"/>
    <property type="match status" value="1"/>
</dbReference>
<dbReference type="AlphaFoldDB" id="A0A010R403"/>
<dbReference type="HOGENOM" id="CLU_046066_1_3_1"/>
<dbReference type="InterPro" id="IPR052897">
    <property type="entry name" value="Sec-Metab_Biosynth_Hydrolase"/>
</dbReference>
<proteinExistence type="predicted"/>